<keyword evidence="1 2" id="KW-0344">Guanine-nucleotide releasing factor</keyword>
<dbReference type="GO" id="GO:0007265">
    <property type="term" value="P:Ras protein signal transduction"/>
    <property type="evidence" value="ECO:0007669"/>
    <property type="project" value="TreeGrafter"/>
</dbReference>
<keyword evidence="3" id="KW-0472">Membrane</keyword>
<organism evidence="5 6">
    <name type="scientific">Syphacia muris</name>
    <dbReference type="NCBI Taxonomy" id="451379"/>
    <lineage>
        <taxon>Eukaryota</taxon>
        <taxon>Metazoa</taxon>
        <taxon>Ecdysozoa</taxon>
        <taxon>Nematoda</taxon>
        <taxon>Chromadorea</taxon>
        <taxon>Rhabditida</taxon>
        <taxon>Spirurina</taxon>
        <taxon>Oxyuridomorpha</taxon>
        <taxon>Oxyuroidea</taxon>
        <taxon>Oxyuridae</taxon>
        <taxon>Syphacia</taxon>
    </lineage>
</organism>
<evidence type="ECO:0000259" key="4">
    <source>
        <dbReference type="PROSITE" id="PS50009"/>
    </source>
</evidence>
<dbReference type="PANTHER" id="PTHR23113:SF368">
    <property type="entry name" value="CELL DIVISION CONTROL PROTEIN 25"/>
    <property type="match status" value="1"/>
</dbReference>
<dbReference type="SMART" id="SM00147">
    <property type="entry name" value="RasGEF"/>
    <property type="match status" value="1"/>
</dbReference>
<feature type="domain" description="Ras-GEF" evidence="4">
    <location>
        <begin position="71"/>
        <end position="310"/>
    </location>
</feature>
<dbReference type="InterPro" id="IPR023578">
    <property type="entry name" value="Ras_GEF_dom_sf"/>
</dbReference>
<dbReference type="Proteomes" id="UP000046393">
    <property type="component" value="Unplaced"/>
</dbReference>
<evidence type="ECO:0000256" key="1">
    <source>
        <dbReference type="ARBA" id="ARBA00022658"/>
    </source>
</evidence>
<evidence type="ECO:0000256" key="3">
    <source>
        <dbReference type="SAM" id="Phobius"/>
    </source>
</evidence>
<sequence>MDHPFKVIRASRKHQIVNVGVAMLNNTISLDDRLVLSLSDLEDLCIDDDKNKPSFCNKDYDPVTFQMLKVKPSDFANQITLIDIDVFKSITSQELLSGNWSKKNKRTLAPNVMRFTDRFNCVCLWCQKEILAYDKPSKRAGVIAHFIKIIMFQHLTMLKNLHSTFAIISALQSHPIHRLKKTWECLSRRDGNTFQRLAALFDSYRNWEKLRKYLEDSTLPCMPYLGMFLTDLNFIEAKNSDNKDLLNADAKHSELEDILRKIRWFQHSSYSHIPRIECIQKYLASIQHHEELIKFVEDDIYKQSLLCEPDEKSFSLECSFGRPSSELKAATISRIHLRHKGENDEIKLKSAFHDLTFQQENQLMNGKKNSAGHRKTQSFDAQAVLKLRGHTSPFQRNVDDNSVRNATVNNTKDAALSSVFYVDAADNKTEGFECFVSDDTCDSKPSSSFQSGLMDSLVYGQSSAASLFSNNIEKNNSVTCVHKGMDGKPPIIWQGEVRKIVVRTRGSRPAKLKCSRKCYLELYGQTLSQYEHRALAINCKRVRDHYKKKKSKRMMLGGDNWKVIGPQCSEDISFELHHPATGNCYIFIIFVLVIVYIAYY</sequence>
<dbReference type="Gene3D" id="1.10.840.10">
    <property type="entry name" value="Ras guanine-nucleotide exchange factors catalytic domain"/>
    <property type="match status" value="1"/>
</dbReference>
<keyword evidence="3" id="KW-0812">Transmembrane</keyword>
<dbReference type="GO" id="GO:0005085">
    <property type="term" value="F:guanyl-nucleotide exchange factor activity"/>
    <property type="evidence" value="ECO:0007669"/>
    <property type="project" value="UniProtKB-KW"/>
</dbReference>
<keyword evidence="3" id="KW-1133">Transmembrane helix</keyword>
<protein>
    <submittedName>
        <fullName evidence="6">Ras-GEF domain-containing protein</fullName>
    </submittedName>
</protein>
<evidence type="ECO:0000256" key="2">
    <source>
        <dbReference type="PROSITE-ProRule" id="PRU00168"/>
    </source>
</evidence>
<proteinExistence type="predicted"/>
<dbReference type="SUPFAM" id="SSF48366">
    <property type="entry name" value="Ras GEF"/>
    <property type="match status" value="1"/>
</dbReference>
<name>A0A0N5AM45_9BILA</name>
<feature type="transmembrane region" description="Helical" evidence="3">
    <location>
        <begin position="580"/>
        <end position="599"/>
    </location>
</feature>
<accession>A0A0N5AM45</accession>
<dbReference type="Gene3D" id="2.30.29.30">
    <property type="entry name" value="Pleckstrin-homology domain (PH domain)/Phosphotyrosine-binding domain (PTB)"/>
    <property type="match status" value="1"/>
</dbReference>
<dbReference type="InterPro" id="IPR036964">
    <property type="entry name" value="RASGEF_cat_dom_sf"/>
</dbReference>
<evidence type="ECO:0000313" key="6">
    <source>
        <dbReference type="WBParaSite" id="SMUV_0000563901-mRNA-1"/>
    </source>
</evidence>
<dbReference type="PROSITE" id="PS50009">
    <property type="entry name" value="RASGEF_CAT"/>
    <property type="match status" value="1"/>
</dbReference>
<keyword evidence="5" id="KW-1185">Reference proteome</keyword>
<dbReference type="AlphaFoldDB" id="A0A0N5AM45"/>
<dbReference type="CDD" id="cd00155">
    <property type="entry name" value="RasGEF"/>
    <property type="match status" value="1"/>
</dbReference>
<reference evidence="6" key="1">
    <citation type="submission" date="2017-02" db="UniProtKB">
        <authorList>
            <consortium name="WormBaseParasite"/>
        </authorList>
    </citation>
    <scope>IDENTIFICATION</scope>
</reference>
<dbReference type="InterPro" id="IPR011993">
    <property type="entry name" value="PH-like_dom_sf"/>
</dbReference>
<dbReference type="WBParaSite" id="SMUV_0000563901-mRNA-1">
    <property type="protein sequence ID" value="SMUV_0000563901-mRNA-1"/>
    <property type="gene ID" value="SMUV_0000563901"/>
</dbReference>
<evidence type="ECO:0000313" key="5">
    <source>
        <dbReference type="Proteomes" id="UP000046393"/>
    </source>
</evidence>
<dbReference type="Pfam" id="PF00617">
    <property type="entry name" value="RasGEF"/>
    <property type="match status" value="1"/>
</dbReference>
<dbReference type="PANTHER" id="PTHR23113">
    <property type="entry name" value="GUANINE NUCLEOTIDE EXCHANGE FACTOR"/>
    <property type="match status" value="1"/>
</dbReference>
<dbReference type="GO" id="GO:0005886">
    <property type="term" value="C:plasma membrane"/>
    <property type="evidence" value="ECO:0007669"/>
    <property type="project" value="TreeGrafter"/>
</dbReference>
<dbReference type="InterPro" id="IPR008937">
    <property type="entry name" value="Ras-like_GEF"/>
</dbReference>
<dbReference type="STRING" id="451379.A0A0N5AM45"/>
<dbReference type="InterPro" id="IPR001895">
    <property type="entry name" value="RASGEF_cat_dom"/>
</dbReference>